<dbReference type="CDD" id="cd18450">
    <property type="entry name" value="BACK_KLHL10"/>
    <property type="match status" value="1"/>
</dbReference>
<dbReference type="AlphaFoldDB" id="A0AA38HUD1"/>
<dbReference type="Pfam" id="PF07707">
    <property type="entry name" value="BACK"/>
    <property type="match status" value="1"/>
</dbReference>
<comment type="function">
    <text evidence="7">Probable substrate-specific adapter of an E3 ubiquitin-protein ligase complex which mediates the ubiquitination and subsequent proteasomal degradation of target proteins. May have a role in synapse differentiation and growth.</text>
</comment>
<accession>A0AA38HUD1</accession>
<dbReference type="InterPro" id="IPR011333">
    <property type="entry name" value="SKP1/BTB/POZ_sf"/>
</dbReference>
<evidence type="ECO:0000256" key="1">
    <source>
        <dbReference type="ARBA" id="ARBA00004906"/>
    </source>
</evidence>
<evidence type="ECO:0000256" key="2">
    <source>
        <dbReference type="ARBA" id="ARBA00013699"/>
    </source>
</evidence>
<keyword evidence="6" id="KW-0009">Actin-binding</keyword>
<feature type="domain" description="BTB" evidence="8">
    <location>
        <begin position="30"/>
        <end position="98"/>
    </location>
</feature>
<dbReference type="EMBL" id="JALNTZ010000008">
    <property type="protein sequence ID" value="KAJ3643770.1"/>
    <property type="molecule type" value="Genomic_DNA"/>
</dbReference>
<dbReference type="InterPro" id="IPR000210">
    <property type="entry name" value="BTB/POZ_dom"/>
</dbReference>
<comment type="caution">
    <text evidence="9">The sequence shown here is derived from an EMBL/GenBank/DDBJ whole genome shotgun (WGS) entry which is preliminary data.</text>
</comment>
<dbReference type="SUPFAM" id="SSF54695">
    <property type="entry name" value="POZ domain"/>
    <property type="match status" value="1"/>
</dbReference>
<dbReference type="PANTHER" id="PTHR24412">
    <property type="entry name" value="KELCH PROTEIN"/>
    <property type="match status" value="1"/>
</dbReference>
<sequence>MQDAETGKGRCMSMQAMQTLYDLRENNQLCDAIIVLDDGTEIPIHRALLCACSSYFKAAFTTLLHNKNETKVQIPGVSSEMMHILLNYAYLRKLDLNKNNVFDVLITADYLSMLGALEMCCKYLESILSPKNCIGILLFARNHFCTDLALICWRYIMKNFIQISQLSEEILMLSLKDFQEIINADNLNVKSEEIVWETILKWINHDPEQRKGHIVALMKCIRLGLLETQFFMEKVKDHPYVTSCEESRPMVIETLKFLYDLERIMHKNGEVVTPEIARPRLPHEVLFAIGGWSGGSPTNYIETYDTRADRWVKIEEVDPSGPRAYHGTAVVGFNIYVIGGFDGMDYFNSCRCFDPIKKAWKEIAPMHARRCYVSVAVLNNIIYAMGGYDGHHRQNTAEKYDYKTNQWSLIASMNMQRSDASACTLNILWRNHHAYYRNGVLNEDGDGMYSVEASKNEYLVECSVVIDEESLKTLYGELWPDLTTLVAFLSENRRGDLKLVKTLLKI</sequence>
<dbReference type="Proteomes" id="UP001168821">
    <property type="component" value="Unassembled WGS sequence"/>
</dbReference>
<dbReference type="FunFam" id="1.25.40.420:FF:000001">
    <property type="entry name" value="Kelch-like family member 12"/>
    <property type="match status" value="1"/>
</dbReference>
<dbReference type="Gene3D" id="3.30.710.10">
    <property type="entry name" value="Potassium Channel Kv1.1, Chain A"/>
    <property type="match status" value="1"/>
</dbReference>
<dbReference type="Pfam" id="PF00651">
    <property type="entry name" value="BTB"/>
    <property type="match status" value="1"/>
</dbReference>
<organism evidence="9 10">
    <name type="scientific">Zophobas morio</name>
    <dbReference type="NCBI Taxonomy" id="2755281"/>
    <lineage>
        <taxon>Eukaryota</taxon>
        <taxon>Metazoa</taxon>
        <taxon>Ecdysozoa</taxon>
        <taxon>Arthropoda</taxon>
        <taxon>Hexapoda</taxon>
        <taxon>Insecta</taxon>
        <taxon>Pterygota</taxon>
        <taxon>Neoptera</taxon>
        <taxon>Endopterygota</taxon>
        <taxon>Coleoptera</taxon>
        <taxon>Polyphaga</taxon>
        <taxon>Cucujiformia</taxon>
        <taxon>Tenebrionidae</taxon>
        <taxon>Zophobas</taxon>
    </lineage>
</organism>
<dbReference type="PIRSF" id="PIRSF037037">
    <property type="entry name" value="Kelch-like_protein_gigaxonin"/>
    <property type="match status" value="1"/>
</dbReference>
<name>A0AA38HUD1_9CUCU</name>
<dbReference type="GO" id="GO:0003779">
    <property type="term" value="F:actin binding"/>
    <property type="evidence" value="ECO:0007669"/>
    <property type="project" value="UniProtKB-KW"/>
</dbReference>
<dbReference type="Gene3D" id="2.120.10.80">
    <property type="entry name" value="Kelch-type beta propeller"/>
    <property type="match status" value="1"/>
</dbReference>
<evidence type="ECO:0000313" key="10">
    <source>
        <dbReference type="Proteomes" id="UP001168821"/>
    </source>
</evidence>
<dbReference type="PROSITE" id="PS50097">
    <property type="entry name" value="BTB"/>
    <property type="match status" value="1"/>
</dbReference>
<evidence type="ECO:0000256" key="6">
    <source>
        <dbReference type="ARBA" id="ARBA00023203"/>
    </source>
</evidence>
<gene>
    <name evidence="9" type="ORF">Zmor_026459</name>
</gene>
<dbReference type="SMART" id="SM00225">
    <property type="entry name" value="BTB"/>
    <property type="match status" value="1"/>
</dbReference>
<keyword evidence="10" id="KW-1185">Reference proteome</keyword>
<keyword evidence="3" id="KW-0880">Kelch repeat</keyword>
<reference evidence="9" key="1">
    <citation type="journal article" date="2023" name="G3 (Bethesda)">
        <title>Whole genome assemblies of Zophobas morio and Tenebrio molitor.</title>
        <authorList>
            <person name="Kaur S."/>
            <person name="Stinson S.A."/>
            <person name="diCenzo G.C."/>
        </authorList>
    </citation>
    <scope>NUCLEOTIDE SEQUENCE</scope>
    <source>
        <strain evidence="9">QUZm001</strain>
    </source>
</reference>
<dbReference type="SMART" id="SM00612">
    <property type="entry name" value="Kelch"/>
    <property type="match status" value="3"/>
</dbReference>
<keyword evidence="4" id="KW-0677">Repeat</keyword>
<dbReference type="SUPFAM" id="SSF117281">
    <property type="entry name" value="Kelch motif"/>
    <property type="match status" value="1"/>
</dbReference>
<dbReference type="InterPro" id="IPR011705">
    <property type="entry name" value="BACK"/>
</dbReference>
<dbReference type="InterPro" id="IPR017096">
    <property type="entry name" value="BTB-kelch_protein"/>
</dbReference>
<protein>
    <recommendedName>
        <fullName evidence="2">Kelch-like protein diablo</fullName>
    </recommendedName>
</protein>
<evidence type="ECO:0000256" key="4">
    <source>
        <dbReference type="ARBA" id="ARBA00022737"/>
    </source>
</evidence>
<dbReference type="Pfam" id="PF01344">
    <property type="entry name" value="Kelch_1"/>
    <property type="match status" value="3"/>
</dbReference>
<dbReference type="PANTHER" id="PTHR24412:SF172">
    <property type="entry name" value="KELCH-LIKE PROTEIN 10"/>
    <property type="match status" value="1"/>
</dbReference>
<keyword evidence="5" id="KW-0833">Ubl conjugation pathway</keyword>
<proteinExistence type="predicted"/>
<evidence type="ECO:0000259" key="8">
    <source>
        <dbReference type="PROSITE" id="PS50097"/>
    </source>
</evidence>
<evidence type="ECO:0000256" key="5">
    <source>
        <dbReference type="ARBA" id="ARBA00022786"/>
    </source>
</evidence>
<dbReference type="SMART" id="SM00875">
    <property type="entry name" value="BACK"/>
    <property type="match status" value="1"/>
</dbReference>
<dbReference type="InterPro" id="IPR015915">
    <property type="entry name" value="Kelch-typ_b-propeller"/>
</dbReference>
<evidence type="ECO:0000313" key="9">
    <source>
        <dbReference type="EMBL" id="KAJ3643770.1"/>
    </source>
</evidence>
<evidence type="ECO:0000256" key="3">
    <source>
        <dbReference type="ARBA" id="ARBA00022441"/>
    </source>
</evidence>
<dbReference type="InterPro" id="IPR006652">
    <property type="entry name" value="Kelch_1"/>
</dbReference>
<comment type="pathway">
    <text evidence="1">Protein modification; protein ubiquitination.</text>
</comment>
<dbReference type="Gene3D" id="1.25.40.420">
    <property type="match status" value="1"/>
</dbReference>
<evidence type="ECO:0000256" key="7">
    <source>
        <dbReference type="ARBA" id="ARBA00043912"/>
    </source>
</evidence>